<evidence type="ECO:0000313" key="3">
    <source>
        <dbReference type="Proteomes" id="UP000605201"/>
    </source>
</evidence>
<name>A0A8J6TPQ2_9BACT</name>
<accession>A0A8J6TPQ2</accession>
<reference evidence="2 3" key="1">
    <citation type="submission" date="2020-08" db="EMBL/GenBank/DDBJ databases">
        <title>Bridging the membrane lipid divide: bacteria of the FCB group superphylum have the potential to synthesize archaeal ether lipids.</title>
        <authorList>
            <person name="Villanueva L."/>
            <person name="Von Meijenfeldt F.A.B."/>
            <person name="Westbye A.B."/>
            <person name="Yadav S."/>
            <person name="Hopmans E.C."/>
            <person name="Dutilh B.E."/>
            <person name="Sinninghe Damste J.S."/>
        </authorList>
    </citation>
    <scope>NUCLEOTIDE SEQUENCE [LARGE SCALE GENOMIC DNA]</scope>
    <source>
        <strain evidence="2">NIOZ-UU17</strain>
    </source>
</reference>
<dbReference type="Pfam" id="PF20594">
    <property type="entry name" value="DUF6794"/>
    <property type="match status" value="1"/>
</dbReference>
<gene>
    <name evidence="2" type="ORF">H8D96_04690</name>
</gene>
<sequence length="274" mass="30454">MVKKIISGGQTGADQAALDVAIKLGIPHGGWIPKGKLTENGPLEDKYQLQEMDSTNYNKRTEQNVIDSDGTLIISHGILTGGSEFTREMAIQHNRPWLHVDLNKSIAFHAAQEISSWIKEYKIGVLNVAGPRASKNKKIYKAAADILETACYLDIVGSSGPNSTDFAAGSFAGMKNDNLPRTVDQAVGKLLAQLSLREKTMIANIAEENLQNLYHSLEEYMRNEFMLWLENKELMQSCRSLSGKHDLDGYNAALVIIKTLWIRLQQTNVLRIVK</sequence>
<evidence type="ECO:0000313" key="2">
    <source>
        <dbReference type="EMBL" id="MBC8431198.1"/>
    </source>
</evidence>
<feature type="domain" description="DUF6794" evidence="1">
    <location>
        <begin position="180"/>
        <end position="264"/>
    </location>
</feature>
<organism evidence="2 3">
    <name type="scientific">Candidatus Desulfatibia vada</name>
    <dbReference type="NCBI Taxonomy" id="2841696"/>
    <lineage>
        <taxon>Bacteria</taxon>
        <taxon>Pseudomonadati</taxon>
        <taxon>Thermodesulfobacteriota</taxon>
        <taxon>Desulfobacteria</taxon>
        <taxon>Desulfobacterales</taxon>
        <taxon>Desulfobacterales incertae sedis</taxon>
        <taxon>Candidatus Desulfatibia</taxon>
    </lineage>
</organism>
<dbReference type="InterPro" id="IPR046744">
    <property type="entry name" value="DUF6794"/>
</dbReference>
<dbReference type="InterPro" id="IPR024755">
    <property type="entry name" value="cpYpsA"/>
</dbReference>
<proteinExistence type="predicted"/>
<dbReference type="Pfam" id="PF12694">
    <property type="entry name" value="cpYpsA"/>
    <property type="match status" value="1"/>
</dbReference>
<dbReference type="AlphaFoldDB" id="A0A8J6TPQ2"/>
<dbReference type="Proteomes" id="UP000605201">
    <property type="component" value="Unassembled WGS sequence"/>
</dbReference>
<protein>
    <submittedName>
        <fullName evidence="2">Putative molybdenum carrier protein</fullName>
    </submittedName>
</protein>
<dbReference type="Gene3D" id="3.40.50.450">
    <property type="match status" value="1"/>
</dbReference>
<dbReference type="EMBL" id="JACNIG010000122">
    <property type="protein sequence ID" value="MBC8431198.1"/>
    <property type="molecule type" value="Genomic_DNA"/>
</dbReference>
<evidence type="ECO:0000259" key="1">
    <source>
        <dbReference type="Pfam" id="PF20594"/>
    </source>
</evidence>
<comment type="caution">
    <text evidence="2">The sequence shown here is derived from an EMBL/GenBank/DDBJ whole genome shotgun (WGS) entry which is preliminary data.</text>
</comment>